<dbReference type="Gene3D" id="2.60.40.1140">
    <property type="entry name" value="Collagen-binding surface protein Cna, B-type domain"/>
    <property type="match status" value="1"/>
</dbReference>
<dbReference type="Gene3D" id="3.40.50.410">
    <property type="entry name" value="von Willebrand factor, type A domain"/>
    <property type="match status" value="1"/>
</dbReference>
<dbReference type="InterPro" id="IPR036465">
    <property type="entry name" value="vWFA_dom_sf"/>
</dbReference>
<feature type="domain" description="VWFA" evidence="3">
    <location>
        <begin position="320"/>
        <end position="536"/>
    </location>
</feature>
<dbReference type="Gene3D" id="2.60.40.2110">
    <property type="match status" value="1"/>
</dbReference>
<evidence type="ECO:0000313" key="5">
    <source>
        <dbReference type="Proteomes" id="UP001249240"/>
    </source>
</evidence>
<feature type="transmembrane region" description="Helical" evidence="2">
    <location>
        <begin position="1052"/>
        <end position="1072"/>
    </location>
</feature>
<keyword evidence="2" id="KW-1133">Transmembrane helix</keyword>
<dbReference type="Pfam" id="PF21426">
    <property type="entry name" value="GBS104-like_Ig"/>
    <property type="match status" value="1"/>
</dbReference>
<dbReference type="EMBL" id="JARPXM010000021">
    <property type="protein sequence ID" value="MDT2539759.1"/>
    <property type="molecule type" value="Genomic_DNA"/>
</dbReference>
<proteinExistence type="predicted"/>
<sequence length="1088" mass="122821">MRKVNLLLLLVVVLSLVVKAALEVMPVYAEEHAIELIDKKNLDLHYIYEEKAEVNAWQLIFNRQSEREEEHQLLKFKITDEKDHVIDYPEFENMVEKDGWLVEKDFSVKREDKLSLHLSKSIKRLNLYVQMDQKRKTSDSNEVKEEIQENILERKTPYVLNSSKKETTFSTTDASGKEEEKVTVSSEKFIGPKKDIQKNSLIQTQAARNVSSRMYSPLYTNKETKYKNDAGTYPEFSWKPTGQSNVINHQGGNSGQTGWDGVNSWDVANDDHTQSYIKYGDDSFNPNIQLRKYAQQTDEPDEFKIKLNVRGNTIYKPGVDIVFLLDNTGSMASNNKKTNSLSALEKIITELKKEADPTSNAIRVGAHVFASYDPVIEEPQYGWKRENTHFQLSNDPTDWEKIKPAYKKILAEGGTFTQRGLQEAADIMNDPSTDIGEERYKLLFMLTDGAPNASWEPLTAEYNSAMYYDPVLITSFNSGTSPNYLPGKSLGAIGINTKFESNRYLTVNGQMIRSHLTTTNSTAQMLKDQGIEMHSIAVQITSPGSPDHSAAELRKGLYRLSTKKATATGDEPEDYFYYHATDPTELTERFKDWYQTIIRTVDKGIVTDPLGDMVELVTDNGKGPKVTQVSNGAPLIEDGDKPNISIENSNRQIKVDNINLTRNQEIELEYTVRLKVDDPTFVSNQWYPTNNETILRPTPERTNDRLEFGRPSVKFQKADFTIPVEKIWSDTHKGNANYWKLRSDKVTVTLQKQNGSNWQDVESIDLEADKNWKGNFSPVEGGEANTYRVIEPNRTAGYKQPSVNQASFTSETMISGGIKITNELLRGNHQFWKFMEDESTKFTDDLPKFSVKRSDGKIVVENLSPNGDGKVALNDLPIGDYIVEETYVPVGFQKMDDLQLEVRENNPPTSLNIKVNGRTDDYHAINQLKDFSVKVEKIDPIGDPLTGAVFKLTGPNGYEETISTGSTFNFTSLRPGSYTLEEIDNPEGYQRIQDPIVFVINQDGSFTVNNHPNVSDSSGGTEASNTISLKVTNQKVKPGSLPRTGSSGVKRFFIVAAMVTITGVTGGSFYFYRIKKELAETKERMNGK</sequence>
<dbReference type="Pfam" id="PF17802">
    <property type="entry name" value="SpaA"/>
    <property type="match status" value="2"/>
</dbReference>
<comment type="caution">
    <text evidence="4">The sequence shown here is derived from an EMBL/GenBank/DDBJ whole genome shotgun (WGS) entry which is preliminary data.</text>
</comment>
<keyword evidence="2" id="KW-0812">Transmembrane</keyword>
<accession>A0AAW8T515</accession>
<dbReference type="SUPFAM" id="SSF49478">
    <property type="entry name" value="Cna protein B-type domain"/>
    <property type="match status" value="1"/>
</dbReference>
<dbReference type="Gene3D" id="2.60.40.10">
    <property type="entry name" value="Immunoglobulins"/>
    <property type="match status" value="2"/>
</dbReference>
<dbReference type="AlphaFoldDB" id="A0AAW8T515"/>
<evidence type="ECO:0000256" key="1">
    <source>
        <dbReference type="SAM" id="MobiDB-lite"/>
    </source>
</evidence>
<feature type="region of interest" description="Disordered" evidence="1">
    <location>
        <begin position="166"/>
        <end position="185"/>
    </location>
</feature>
<dbReference type="SMART" id="SM00327">
    <property type="entry name" value="VWA"/>
    <property type="match status" value="1"/>
</dbReference>
<keyword evidence="2" id="KW-0472">Membrane</keyword>
<organism evidence="4 5">
    <name type="scientific">Enterococcus raffinosus</name>
    <dbReference type="NCBI Taxonomy" id="71452"/>
    <lineage>
        <taxon>Bacteria</taxon>
        <taxon>Bacillati</taxon>
        <taxon>Bacillota</taxon>
        <taxon>Bacilli</taxon>
        <taxon>Lactobacillales</taxon>
        <taxon>Enterococcaceae</taxon>
        <taxon>Enterococcus</taxon>
    </lineage>
</organism>
<dbReference type="SUPFAM" id="SSF53300">
    <property type="entry name" value="vWA-like"/>
    <property type="match status" value="1"/>
</dbReference>
<dbReference type="InterPro" id="IPR002035">
    <property type="entry name" value="VWF_A"/>
</dbReference>
<dbReference type="RefSeq" id="WP_302828172.1">
    <property type="nucleotide sequence ID" value="NZ_CAUFJU010000009.1"/>
</dbReference>
<reference evidence="4" key="1">
    <citation type="submission" date="2023-03" db="EMBL/GenBank/DDBJ databases">
        <authorList>
            <person name="Shen W."/>
            <person name="Cai J."/>
        </authorList>
    </citation>
    <scope>NUCLEOTIDE SEQUENCE</scope>
    <source>
        <strain evidence="4">B646-2</strain>
    </source>
</reference>
<dbReference type="CDD" id="cd00198">
    <property type="entry name" value="vWFA"/>
    <property type="match status" value="1"/>
</dbReference>
<protein>
    <submittedName>
        <fullName evidence="4">SpaA isopeptide-forming pilin-related protein</fullName>
    </submittedName>
</protein>
<evidence type="ECO:0000313" key="4">
    <source>
        <dbReference type="EMBL" id="MDT2539759.1"/>
    </source>
</evidence>
<dbReference type="InterPro" id="IPR013783">
    <property type="entry name" value="Ig-like_fold"/>
</dbReference>
<dbReference type="InterPro" id="IPR049319">
    <property type="entry name" value="GBS104-like_Ig"/>
</dbReference>
<dbReference type="InterPro" id="IPR041033">
    <property type="entry name" value="SpaA_PFL_dom_1"/>
</dbReference>
<evidence type="ECO:0000256" key="2">
    <source>
        <dbReference type="SAM" id="Phobius"/>
    </source>
</evidence>
<name>A0AAW8T515_9ENTE</name>
<dbReference type="PROSITE" id="PS50234">
    <property type="entry name" value="VWFA"/>
    <property type="match status" value="1"/>
</dbReference>
<evidence type="ECO:0000259" key="3">
    <source>
        <dbReference type="PROSITE" id="PS50234"/>
    </source>
</evidence>
<dbReference type="Pfam" id="PF00092">
    <property type="entry name" value="VWA"/>
    <property type="match status" value="1"/>
</dbReference>
<dbReference type="Proteomes" id="UP001249240">
    <property type="component" value="Unassembled WGS sequence"/>
</dbReference>
<gene>
    <name evidence="4" type="ORF">P7D78_16620</name>
</gene>